<name>A0A285UPE2_9HYPH</name>
<reference evidence="2 3" key="1">
    <citation type="submission" date="2017-08" db="EMBL/GenBank/DDBJ databases">
        <authorList>
            <person name="de Groot N.N."/>
        </authorList>
    </citation>
    <scope>NUCLEOTIDE SEQUENCE [LARGE SCALE GENOMIC DNA]</scope>
    <source>
        <strain evidence="2 3">JC85</strain>
    </source>
</reference>
<accession>A0A285UPE2</accession>
<evidence type="ECO:0000313" key="3">
    <source>
        <dbReference type="Proteomes" id="UP000219167"/>
    </source>
</evidence>
<keyword evidence="1" id="KW-0472">Membrane</keyword>
<dbReference type="AlphaFoldDB" id="A0A285UPE2"/>
<evidence type="ECO:0000256" key="1">
    <source>
        <dbReference type="SAM" id="Phobius"/>
    </source>
</evidence>
<feature type="transmembrane region" description="Helical" evidence="1">
    <location>
        <begin position="110"/>
        <end position="132"/>
    </location>
</feature>
<dbReference type="EMBL" id="OBQD01000011">
    <property type="protein sequence ID" value="SOC43268.1"/>
    <property type="molecule type" value="Genomic_DNA"/>
</dbReference>
<gene>
    <name evidence="2" type="ORF">SAMN05892877_11112</name>
</gene>
<sequence>MTAAMRILTSLAAGLLFGLGLAISGLLNPAKVKAFLDITGAWDPSLIFVLGAGVVVAFIGYRIASAINKPLFDDKLQLPTKTRIDRPLIIGSSIFGVGWGLAGFCPGPAIASLSLGLLPAVIFAVAMFIGMVTHDRFLAGKV</sequence>
<feature type="transmembrane region" description="Helical" evidence="1">
    <location>
        <begin position="84"/>
        <end position="104"/>
    </location>
</feature>
<dbReference type="InterPro" id="IPR046513">
    <property type="entry name" value="DUF6691"/>
</dbReference>
<evidence type="ECO:0000313" key="2">
    <source>
        <dbReference type="EMBL" id="SOC43268.1"/>
    </source>
</evidence>
<feature type="transmembrane region" description="Helical" evidence="1">
    <location>
        <begin position="46"/>
        <end position="64"/>
    </location>
</feature>
<keyword evidence="1" id="KW-1133">Transmembrane helix</keyword>
<dbReference type="Pfam" id="PF20398">
    <property type="entry name" value="DUF6691"/>
    <property type="match status" value="1"/>
</dbReference>
<evidence type="ECO:0008006" key="4">
    <source>
        <dbReference type="Google" id="ProtNLM"/>
    </source>
</evidence>
<dbReference type="Proteomes" id="UP000219167">
    <property type="component" value="Unassembled WGS sequence"/>
</dbReference>
<dbReference type="OrthoDB" id="9790409at2"/>
<proteinExistence type="predicted"/>
<protein>
    <recommendedName>
        <fullName evidence="4">Sulphur transport domain-containing protein</fullName>
    </recommendedName>
</protein>
<dbReference type="RefSeq" id="WP_097141133.1">
    <property type="nucleotide sequence ID" value="NZ_OBQD01000011.1"/>
</dbReference>
<keyword evidence="3" id="KW-1185">Reference proteome</keyword>
<organism evidence="2 3">
    <name type="scientific">Rhizobium subbaraonis</name>
    <dbReference type="NCBI Taxonomy" id="908946"/>
    <lineage>
        <taxon>Bacteria</taxon>
        <taxon>Pseudomonadati</taxon>
        <taxon>Pseudomonadota</taxon>
        <taxon>Alphaproteobacteria</taxon>
        <taxon>Hyphomicrobiales</taxon>
        <taxon>Rhizobiaceae</taxon>
        <taxon>Rhizobium/Agrobacterium group</taxon>
        <taxon>Rhizobium</taxon>
    </lineage>
</organism>
<keyword evidence="1" id="KW-0812">Transmembrane</keyword>